<dbReference type="EMBL" id="GGEC01071164">
    <property type="protein sequence ID" value="MBX51648.1"/>
    <property type="molecule type" value="Transcribed_RNA"/>
</dbReference>
<organism evidence="1">
    <name type="scientific">Rhizophora mucronata</name>
    <name type="common">Asiatic mangrove</name>
    <dbReference type="NCBI Taxonomy" id="61149"/>
    <lineage>
        <taxon>Eukaryota</taxon>
        <taxon>Viridiplantae</taxon>
        <taxon>Streptophyta</taxon>
        <taxon>Embryophyta</taxon>
        <taxon>Tracheophyta</taxon>
        <taxon>Spermatophyta</taxon>
        <taxon>Magnoliopsida</taxon>
        <taxon>eudicotyledons</taxon>
        <taxon>Gunneridae</taxon>
        <taxon>Pentapetalae</taxon>
        <taxon>rosids</taxon>
        <taxon>fabids</taxon>
        <taxon>Malpighiales</taxon>
        <taxon>Rhizophoraceae</taxon>
        <taxon>Rhizophora</taxon>
    </lineage>
</organism>
<reference evidence="1" key="1">
    <citation type="submission" date="2018-02" db="EMBL/GenBank/DDBJ databases">
        <title>Rhizophora mucronata_Transcriptome.</title>
        <authorList>
            <person name="Meera S.P."/>
            <person name="Sreeshan A."/>
            <person name="Augustine A."/>
        </authorList>
    </citation>
    <scope>NUCLEOTIDE SEQUENCE</scope>
    <source>
        <tissue evidence="1">Leaf</tissue>
    </source>
</reference>
<accession>A0A2P2PA78</accession>
<dbReference type="AlphaFoldDB" id="A0A2P2PA78"/>
<protein>
    <submittedName>
        <fullName evidence="1">Uncharacterized protein</fullName>
    </submittedName>
</protein>
<proteinExistence type="predicted"/>
<name>A0A2P2PA78_RHIMU</name>
<sequence length="31" mass="3708">MSLCSMENGSVIYFIKRVKFISILKDRLCRR</sequence>
<evidence type="ECO:0000313" key="1">
    <source>
        <dbReference type="EMBL" id="MBX51648.1"/>
    </source>
</evidence>